<keyword evidence="3" id="KW-1185">Reference proteome</keyword>
<dbReference type="EMBL" id="CAICTM010000151">
    <property type="protein sequence ID" value="CAB9502971.1"/>
    <property type="molecule type" value="Genomic_DNA"/>
</dbReference>
<feature type="region of interest" description="Disordered" evidence="1">
    <location>
        <begin position="117"/>
        <end position="141"/>
    </location>
</feature>
<dbReference type="AlphaFoldDB" id="A0A9N8DIW3"/>
<feature type="compositionally biased region" description="Acidic residues" evidence="1">
    <location>
        <begin position="13"/>
        <end position="33"/>
    </location>
</feature>
<proteinExistence type="predicted"/>
<protein>
    <submittedName>
        <fullName evidence="2">Uncharacterized protein</fullName>
    </submittedName>
</protein>
<evidence type="ECO:0000256" key="1">
    <source>
        <dbReference type="SAM" id="MobiDB-lite"/>
    </source>
</evidence>
<feature type="compositionally biased region" description="Low complexity" evidence="1">
    <location>
        <begin position="117"/>
        <end position="129"/>
    </location>
</feature>
<accession>A0A9N8DIW3</accession>
<evidence type="ECO:0000313" key="3">
    <source>
        <dbReference type="Proteomes" id="UP001153069"/>
    </source>
</evidence>
<feature type="region of interest" description="Disordered" evidence="1">
    <location>
        <begin position="1"/>
        <end position="43"/>
    </location>
</feature>
<dbReference type="Proteomes" id="UP001153069">
    <property type="component" value="Unassembled WGS sequence"/>
</dbReference>
<evidence type="ECO:0000313" key="2">
    <source>
        <dbReference type="EMBL" id="CAB9502971.1"/>
    </source>
</evidence>
<name>A0A9N8DIW3_9STRA</name>
<gene>
    <name evidence="2" type="ORF">SEMRO_152_G069400.1</name>
</gene>
<reference evidence="2" key="1">
    <citation type="submission" date="2020-06" db="EMBL/GenBank/DDBJ databases">
        <authorList>
            <consortium name="Plant Systems Biology data submission"/>
        </authorList>
    </citation>
    <scope>NUCLEOTIDE SEQUENCE</scope>
    <source>
        <strain evidence="2">D6</strain>
    </source>
</reference>
<sequence length="517" mass="57094">MEEAVANDPMELQAEEEEEGDDEEMNSDDESDDYSSGYTSEEDMGYGNLLQNALMIPAGGPAMAPYPVDTRTPLERWRHYVAKIRTRQTKVLKFVDVQLHGELAALSNFSPVVSLTNDNNDSNNNNNNNVPIMGGGGEEQTNGTGWYSELLDAVTTAAVNPGDSSTTGQLTHAIIGTHMLRLLGHEGQTRLLLAIASHKTLAFLQLKGITDPPTTAQNNNNSTTTVLSMPAVIGALDAYGTPALNELELMGAAFPSLASIRQWSAILKQKRGSLRQVNLVGIEPPPTGVEVGMASLAAGWLDPILLALAAPNAETATPLDELKLVGAGTQQPTRNTTAKSLPSITPQALSTLLQHKKKWWRLSLDGMGLQDEHLHVLTTMFRRDDACKAGDLLSLERNQGISSRAYEEFFEGCFFWKRRMGLIKVDDKDWEGQFDLVRSMNNLHNRLDFVVSTRHNTVTAANNNGHYKSKCSFASRTLWVEWLAKLGTGLAWEDDKHRINYLWFTLLEKPEFIYSHE</sequence>
<organism evidence="2 3">
    <name type="scientific">Seminavis robusta</name>
    <dbReference type="NCBI Taxonomy" id="568900"/>
    <lineage>
        <taxon>Eukaryota</taxon>
        <taxon>Sar</taxon>
        <taxon>Stramenopiles</taxon>
        <taxon>Ochrophyta</taxon>
        <taxon>Bacillariophyta</taxon>
        <taxon>Bacillariophyceae</taxon>
        <taxon>Bacillariophycidae</taxon>
        <taxon>Naviculales</taxon>
        <taxon>Naviculaceae</taxon>
        <taxon>Seminavis</taxon>
    </lineage>
</organism>
<comment type="caution">
    <text evidence="2">The sequence shown here is derived from an EMBL/GenBank/DDBJ whole genome shotgun (WGS) entry which is preliminary data.</text>
</comment>